<organism evidence="1 2">
    <name type="scientific">Blastomonas aquatica</name>
    <dbReference type="NCBI Taxonomy" id="1510276"/>
    <lineage>
        <taxon>Bacteria</taxon>
        <taxon>Pseudomonadati</taxon>
        <taxon>Pseudomonadota</taxon>
        <taxon>Alphaproteobacteria</taxon>
        <taxon>Sphingomonadales</taxon>
        <taxon>Sphingomonadaceae</taxon>
        <taxon>Blastomonas</taxon>
    </lineage>
</organism>
<name>A0ABQ1ISV0_9SPHN</name>
<dbReference type="RefSeq" id="WP_229736746.1">
    <property type="nucleotide sequence ID" value="NZ_BMGD01000001.1"/>
</dbReference>
<keyword evidence="2" id="KW-1185">Reference proteome</keyword>
<evidence type="ECO:0000313" key="2">
    <source>
        <dbReference type="Proteomes" id="UP000614261"/>
    </source>
</evidence>
<dbReference type="Proteomes" id="UP000614261">
    <property type="component" value="Unassembled WGS sequence"/>
</dbReference>
<reference evidence="2" key="1">
    <citation type="journal article" date="2019" name="Int. J. Syst. Evol. Microbiol.">
        <title>The Global Catalogue of Microorganisms (GCM) 10K type strain sequencing project: providing services to taxonomists for standard genome sequencing and annotation.</title>
        <authorList>
            <consortium name="The Broad Institute Genomics Platform"/>
            <consortium name="The Broad Institute Genome Sequencing Center for Infectious Disease"/>
            <person name="Wu L."/>
            <person name="Ma J."/>
        </authorList>
    </citation>
    <scope>NUCLEOTIDE SEQUENCE [LARGE SCALE GENOMIC DNA]</scope>
    <source>
        <strain evidence="2">CGMCC 1.12851</strain>
    </source>
</reference>
<protein>
    <submittedName>
        <fullName evidence="1">Uncharacterized protein</fullName>
    </submittedName>
</protein>
<proteinExistence type="predicted"/>
<comment type="caution">
    <text evidence="1">The sequence shown here is derived from an EMBL/GenBank/DDBJ whole genome shotgun (WGS) entry which is preliminary data.</text>
</comment>
<evidence type="ECO:0000313" key="1">
    <source>
        <dbReference type="EMBL" id="GGB51588.1"/>
    </source>
</evidence>
<gene>
    <name evidence="1" type="ORF">GCM10010833_02880</name>
</gene>
<accession>A0ABQ1ISV0</accession>
<sequence>MMLNERKGRAMAISDEEANQVIAAIKEALPQEALEPGRDAIADFLQQWRAEIEAGRPIDRKLKVAESPGLDELAGVPRARTSSTGEFVGKKDYTPTERLDLLLEALGLSFVAPPMMAARFFETVERYRVDEANENPATIFLAPTGEIGDPTLHLDRATIDQAAEAVIPLSRVLEELSRETGIRDRLTDVEKKA</sequence>
<dbReference type="EMBL" id="BMGD01000001">
    <property type="protein sequence ID" value="GGB51588.1"/>
    <property type="molecule type" value="Genomic_DNA"/>
</dbReference>